<comment type="caution">
    <text evidence="1">The sequence shown here is derived from an EMBL/GenBank/DDBJ whole genome shotgun (WGS) entry which is preliminary data.</text>
</comment>
<protein>
    <submittedName>
        <fullName evidence="1">Uncharacterized protein</fullName>
    </submittedName>
</protein>
<dbReference type="OrthoDB" id="8596416at2"/>
<dbReference type="EMBL" id="ADBY01000008">
    <property type="protein sequence ID" value="EFE98344.1"/>
    <property type="molecule type" value="Genomic_DNA"/>
</dbReference>
<sequence>MVNIQQSDVDKVAAPLNGPVNLRKPFDYKRWVTNSERIDVYRQDQRSLHEIIEAGGFYSRTLEVGTLEDHAQGSKKEYSFVSTSDKRLKGGSYGKYEYKIKLNSHQAVNLPATLDRIHGRTSQKYKINEYSVPGFITPSQIIGWRKW</sequence>
<organism evidence="1 2">
    <name type="scientific">Serratia odorifera DSM 4582</name>
    <dbReference type="NCBI Taxonomy" id="667129"/>
    <lineage>
        <taxon>Bacteria</taxon>
        <taxon>Pseudomonadati</taxon>
        <taxon>Pseudomonadota</taxon>
        <taxon>Gammaproteobacteria</taxon>
        <taxon>Enterobacterales</taxon>
        <taxon>Yersiniaceae</taxon>
        <taxon>Serratia</taxon>
    </lineage>
</organism>
<name>D4DVR9_SEROD</name>
<dbReference type="AlphaFoldDB" id="D4DVR9"/>
<dbReference type="HOGENOM" id="CLU_1913833_0_0_6"/>
<dbReference type="Proteomes" id="UP000005723">
    <property type="component" value="Unassembled WGS sequence"/>
</dbReference>
<dbReference type="RefSeq" id="WP_004954141.1">
    <property type="nucleotide sequence ID" value="NZ_GG753567.1"/>
</dbReference>
<evidence type="ECO:0000313" key="2">
    <source>
        <dbReference type="Proteomes" id="UP000005723"/>
    </source>
</evidence>
<keyword evidence="2" id="KW-1185">Reference proteome</keyword>
<accession>D4DVR9</accession>
<evidence type="ECO:0000313" key="1">
    <source>
        <dbReference type="EMBL" id="EFE98344.1"/>
    </source>
</evidence>
<gene>
    <name evidence="1" type="ORF">HMPREF0758_0019</name>
</gene>
<dbReference type="Gene3D" id="3.90.210.10">
    <property type="entry name" value="Heat-Labile Enterotoxin, subunit A"/>
    <property type="match status" value="1"/>
</dbReference>
<proteinExistence type="predicted"/>
<dbReference type="SUPFAM" id="SSF56399">
    <property type="entry name" value="ADP-ribosylation"/>
    <property type="match status" value="1"/>
</dbReference>
<reference evidence="1 2" key="1">
    <citation type="submission" date="2010-01" db="EMBL/GenBank/DDBJ databases">
        <authorList>
            <person name="Muzny D."/>
            <person name="Qin X."/>
            <person name="Deng J."/>
            <person name="Jiang H."/>
            <person name="Liu Y."/>
            <person name="Qu J."/>
            <person name="Song X.-Z."/>
            <person name="Zhang L."/>
            <person name="Thornton R."/>
            <person name="Coyle M."/>
            <person name="Francisco L."/>
            <person name="Jackson L."/>
            <person name="Javaid M."/>
            <person name="Korchina V."/>
            <person name="Kovar C."/>
            <person name="Mata R."/>
            <person name="Mathew T."/>
            <person name="Ngo R."/>
            <person name="Nguyen L."/>
            <person name="Nguyen N."/>
            <person name="Okwuonu G."/>
            <person name="Ongeri F."/>
            <person name="Pham C."/>
            <person name="Simmons D."/>
            <person name="Wilczek-Boney K."/>
            <person name="Hale W."/>
            <person name="Jakkamsetti A."/>
            <person name="Pham P."/>
            <person name="Ruth R."/>
            <person name="San Lucas F."/>
            <person name="Warren J."/>
            <person name="Zhang J."/>
            <person name="Zhao Z."/>
            <person name="Zhou C."/>
            <person name="Zhu D."/>
            <person name="Lee S."/>
            <person name="Bess C."/>
            <person name="Blankenburg K."/>
            <person name="Forbes L."/>
            <person name="Fu Q."/>
            <person name="Gubbala S."/>
            <person name="Hirani K."/>
            <person name="Jayaseelan J.C."/>
            <person name="Lara F."/>
            <person name="Munidasa M."/>
            <person name="Palculict T."/>
            <person name="Patil S."/>
            <person name="Pu L.-L."/>
            <person name="Saada N."/>
            <person name="Tang L."/>
            <person name="Weissenberger G."/>
            <person name="Zhu Y."/>
            <person name="Hemphill L."/>
            <person name="Shang Y."/>
            <person name="Youmans B."/>
            <person name="Ayvaz T."/>
            <person name="Ross M."/>
            <person name="Santibanez J."/>
            <person name="Aqrawi P."/>
            <person name="Gross S."/>
            <person name="Joshi V."/>
            <person name="Fowler G."/>
            <person name="Nazareth L."/>
            <person name="Reid J."/>
            <person name="Worley K."/>
            <person name="Petrosino J."/>
            <person name="Highlander S."/>
            <person name="Gibbs R."/>
        </authorList>
    </citation>
    <scope>NUCLEOTIDE SEQUENCE [LARGE SCALE GENOMIC DNA]</scope>
    <source>
        <strain evidence="1 2">DSM 4582</strain>
    </source>
</reference>